<reference evidence="1" key="1">
    <citation type="submission" date="2022-12" db="EMBL/GenBank/DDBJ databases">
        <title>Genome Sequence of Lasiodiplodia mahajangana.</title>
        <authorList>
            <person name="Buettner E."/>
        </authorList>
    </citation>
    <scope>NUCLEOTIDE SEQUENCE</scope>
    <source>
        <strain evidence="1">VT137</strain>
    </source>
</reference>
<proteinExistence type="predicted"/>
<accession>A0ACC2JML0</accession>
<dbReference type="EMBL" id="JAPUUL010000988">
    <property type="protein sequence ID" value="KAJ8128700.1"/>
    <property type="molecule type" value="Genomic_DNA"/>
</dbReference>
<name>A0ACC2JML0_9PEZI</name>
<sequence length="327" mass="36596">MTSSDIHAPSFDPPFKLILSLGSGTFGEVLEAKRHYNQQKEKVAIKQFFPRTKRSHFQNEIAVLKALAEVPHDHILYFLASRADQSVLEIVFPLAHGNLDRSLIRSSPKSPTDMASWLLRQMLGVSDAIRYLHDHTASGEKNKGTRRVGFHHNLKPSNILLCGSNEPNTAVWKVGDFGSGTIEYHDLSCTELPYADMEVSVGCPAYGAPEFIIDGKASQSADIWSLGCIFLEVLVWAFAVEANPVTYFRDERQRSCSGQVVPGPIFWCQDRQGRTYLNMAVLNEWRVLQYSSTEVYGSILAILAKMLELSPHARLNASDLCEQLRLV</sequence>
<organism evidence="1 2">
    <name type="scientific">Lasiodiplodia mahajangana</name>
    <dbReference type="NCBI Taxonomy" id="1108764"/>
    <lineage>
        <taxon>Eukaryota</taxon>
        <taxon>Fungi</taxon>
        <taxon>Dikarya</taxon>
        <taxon>Ascomycota</taxon>
        <taxon>Pezizomycotina</taxon>
        <taxon>Dothideomycetes</taxon>
        <taxon>Dothideomycetes incertae sedis</taxon>
        <taxon>Botryosphaeriales</taxon>
        <taxon>Botryosphaeriaceae</taxon>
        <taxon>Lasiodiplodia</taxon>
    </lineage>
</organism>
<keyword evidence="2" id="KW-1185">Reference proteome</keyword>
<comment type="caution">
    <text evidence="1">The sequence shown here is derived from an EMBL/GenBank/DDBJ whole genome shotgun (WGS) entry which is preliminary data.</text>
</comment>
<protein>
    <submittedName>
        <fullName evidence="1">Uncharacterized protein</fullName>
    </submittedName>
</protein>
<dbReference type="Proteomes" id="UP001153332">
    <property type="component" value="Unassembled WGS sequence"/>
</dbReference>
<gene>
    <name evidence="1" type="ORF">O1611_g4934</name>
</gene>
<evidence type="ECO:0000313" key="1">
    <source>
        <dbReference type="EMBL" id="KAJ8128700.1"/>
    </source>
</evidence>
<evidence type="ECO:0000313" key="2">
    <source>
        <dbReference type="Proteomes" id="UP001153332"/>
    </source>
</evidence>